<sequence length="452" mass="50902">MEKGLVSVDRWAEGSQVYFLTHLHSDHTQGLSSTWSHGPLYCSPLTAKLLPFKFPDFNLSLLRILHVHTTSIITLPSTTILVTALDACHCPGSLMLLFRGDFGPVLYTGDFRWEPNCHKATLARNVLCHALHDIDGVDVVYLDNTYSNPIYDFPPRHAATQQIIDIIASHPDHDVIISFNNLGKEDLLVEISRVLKIKIWVWPERLRTMHLLGFRDIFTKDTLLTRVRAVPQYSFSIETLEALNRIKCPTIGIMPSGLPWMKKSLRKSEAKVDNQVGCIGSPEKIHQYIYTVPYSDHSNFEEMEDFIKLVQPNRLEGIVSSSSCYIEPMYYFGRLCRGNPPMRQLHNRLKRKESGTRVEAVSGKASFGGVNYESDRGKGKTSRRKFFGVRVSRFGLSRKKHRGARIQGFAKRKPTIQVRPSLDASSLTVGGEEDDARGVGSGSDLFSLAVGE</sequence>
<dbReference type="EC" id="3.5.2.6" evidence="5"/>
<evidence type="ECO:0000256" key="20">
    <source>
        <dbReference type="ARBA" id="ARBA00042738"/>
    </source>
</evidence>
<dbReference type="GO" id="GO:0008800">
    <property type="term" value="F:beta-lactamase activity"/>
    <property type="evidence" value="ECO:0007669"/>
    <property type="project" value="UniProtKB-EC"/>
</dbReference>
<proteinExistence type="inferred from homology"/>
<dbReference type="AlphaFoldDB" id="A0AAN9F1L7"/>
<evidence type="ECO:0000256" key="21">
    <source>
        <dbReference type="SAM" id="MobiDB-lite"/>
    </source>
</evidence>
<dbReference type="GO" id="GO:0006303">
    <property type="term" value="P:double-strand break repair via nonhomologous end joining"/>
    <property type="evidence" value="ECO:0007669"/>
    <property type="project" value="TreeGrafter"/>
</dbReference>
<dbReference type="GO" id="GO:0000781">
    <property type="term" value="C:chromosome, telomeric region"/>
    <property type="evidence" value="ECO:0007669"/>
    <property type="project" value="UniProtKB-SubCell"/>
</dbReference>
<name>A0AAN9F1L7_CLITE</name>
<evidence type="ECO:0000256" key="19">
    <source>
        <dbReference type="ARBA" id="ARBA00042677"/>
    </source>
</evidence>
<dbReference type="EMBL" id="JAYKXN010000008">
    <property type="protein sequence ID" value="KAK7263583.1"/>
    <property type="molecule type" value="Genomic_DNA"/>
</dbReference>
<evidence type="ECO:0000256" key="14">
    <source>
        <dbReference type="ARBA" id="ARBA00023204"/>
    </source>
</evidence>
<dbReference type="GO" id="GO:0003684">
    <property type="term" value="F:damaged DNA binding"/>
    <property type="evidence" value="ECO:0007669"/>
    <property type="project" value="TreeGrafter"/>
</dbReference>
<dbReference type="FunFam" id="3.60.15.10:FF:000061">
    <property type="entry name" value="Interstrand crosslink repair protein"/>
    <property type="match status" value="1"/>
</dbReference>
<accession>A0AAN9F1L7</accession>
<dbReference type="Gene3D" id="3.40.50.12650">
    <property type="match status" value="1"/>
</dbReference>
<evidence type="ECO:0000313" key="23">
    <source>
        <dbReference type="EMBL" id="KAK7263583.1"/>
    </source>
</evidence>
<keyword evidence="7" id="KW-0540">Nuclease</keyword>
<evidence type="ECO:0000256" key="8">
    <source>
        <dbReference type="ARBA" id="ARBA00022759"/>
    </source>
</evidence>
<dbReference type="GO" id="GO:0035312">
    <property type="term" value="F:5'-3' DNA exonuclease activity"/>
    <property type="evidence" value="ECO:0007669"/>
    <property type="project" value="TreeGrafter"/>
</dbReference>
<evidence type="ECO:0000256" key="13">
    <source>
        <dbReference type="ARBA" id="ARBA00023172"/>
    </source>
</evidence>
<keyword evidence="13" id="KW-0233">DNA recombination</keyword>
<organism evidence="23 24">
    <name type="scientific">Clitoria ternatea</name>
    <name type="common">Butterfly pea</name>
    <dbReference type="NCBI Taxonomy" id="43366"/>
    <lineage>
        <taxon>Eukaryota</taxon>
        <taxon>Viridiplantae</taxon>
        <taxon>Streptophyta</taxon>
        <taxon>Embryophyta</taxon>
        <taxon>Tracheophyta</taxon>
        <taxon>Spermatophyta</taxon>
        <taxon>Magnoliopsida</taxon>
        <taxon>eudicotyledons</taxon>
        <taxon>Gunneridae</taxon>
        <taxon>Pentapetalae</taxon>
        <taxon>rosids</taxon>
        <taxon>fabids</taxon>
        <taxon>Fabales</taxon>
        <taxon>Fabaceae</taxon>
        <taxon>Papilionoideae</taxon>
        <taxon>50 kb inversion clade</taxon>
        <taxon>NPAAA clade</taxon>
        <taxon>indigoferoid/millettioid clade</taxon>
        <taxon>Phaseoleae</taxon>
        <taxon>Clitoria</taxon>
    </lineage>
</organism>
<evidence type="ECO:0000313" key="24">
    <source>
        <dbReference type="Proteomes" id="UP001359559"/>
    </source>
</evidence>
<gene>
    <name evidence="23" type="ORF">RJT34_31175</name>
</gene>
<keyword evidence="10" id="KW-0378">Hydrolase</keyword>
<protein>
    <recommendedName>
        <fullName evidence="16">5' exonuclease Apollo</fullName>
        <ecNumber evidence="5">3.5.2.6</ecNumber>
    </recommendedName>
    <alternativeName>
        <fullName evidence="18">DNA cross-link repair 1B protein</fullName>
    </alternativeName>
    <alternativeName>
        <fullName evidence="19">DNA cross-link repair 1C protein</fullName>
    </alternativeName>
    <alternativeName>
        <fullName evidence="17">Protein artemis</fullName>
    </alternativeName>
    <alternativeName>
        <fullName evidence="20">SNM1 homolog B</fullName>
    </alternativeName>
</protein>
<keyword evidence="15" id="KW-0539">Nucleus</keyword>
<dbReference type="FunFam" id="3.40.50.12650:FF:000003">
    <property type="entry name" value="DNA cross-link repair 1B"/>
    <property type="match status" value="1"/>
</dbReference>
<evidence type="ECO:0000256" key="2">
    <source>
        <dbReference type="ARBA" id="ARBA00004123"/>
    </source>
</evidence>
<evidence type="ECO:0000256" key="10">
    <source>
        <dbReference type="ARBA" id="ARBA00022801"/>
    </source>
</evidence>
<dbReference type="InterPro" id="IPR036866">
    <property type="entry name" value="RibonucZ/Hydroxyglut_hydro"/>
</dbReference>
<keyword evidence="9" id="KW-0227">DNA damage</keyword>
<dbReference type="Pfam" id="PF07522">
    <property type="entry name" value="DRMBL"/>
    <property type="match status" value="1"/>
</dbReference>
<evidence type="ECO:0000256" key="16">
    <source>
        <dbReference type="ARBA" id="ARBA00039555"/>
    </source>
</evidence>
<evidence type="ECO:0000256" key="11">
    <source>
        <dbReference type="ARBA" id="ARBA00022839"/>
    </source>
</evidence>
<dbReference type="Proteomes" id="UP001359559">
    <property type="component" value="Unassembled WGS sequence"/>
</dbReference>
<evidence type="ECO:0000256" key="18">
    <source>
        <dbReference type="ARBA" id="ARBA00041693"/>
    </source>
</evidence>
<dbReference type="GO" id="GO:0004519">
    <property type="term" value="F:endonuclease activity"/>
    <property type="evidence" value="ECO:0007669"/>
    <property type="project" value="UniProtKB-KW"/>
</dbReference>
<keyword evidence="12" id="KW-0779">Telomere</keyword>
<dbReference type="GO" id="GO:0005634">
    <property type="term" value="C:nucleus"/>
    <property type="evidence" value="ECO:0007669"/>
    <property type="project" value="UniProtKB-SubCell"/>
</dbReference>
<keyword evidence="11" id="KW-0269">Exonuclease</keyword>
<evidence type="ECO:0000259" key="22">
    <source>
        <dbReference type="Pfam" id="PF07522"/>
    </source>
</evidence>
<dbReference type="Gene3D" id="3.60.15.10">
    <property type="entry name" value="Ribonuclease Z/Hydroxyacylglutathione hydrolase-like"/>
    <property type="match status" value="1"/>
</dbReference>
<evidence type="ECO:0000256" key="12">
    <source>
        <dbReference type="ARBA" id="ARBA00022895"/>
    </source>
</evidence>
<evidence type="ECO:0000256" key="7">
    <source>
        <dbReference type="ARBA" id="ARBA00022722"/>
    </source>
</evidence>
<keyword evidence="8" id="KW-0255">Endonuclease</keyword>
<keyword evidence="14" id="KW-0234">DNA repair</keyword>
<dbReference type="PANTHER" id="PTHR23240:SF8">
    <property type="entry name" value="PROTEIN ARTEMIS"/>
    <property type="match status" value="1"/>
</dbReference>
<feature type="region of interest" description="Disordered" evidence="21">
    <location>
        <begin position="421"/>
        <end position="443"/>
    </location>
</feature>
<dbReference type="InterPro" id="IPR011084">
    <property type="entry name" value="DRMBL"/>
</dbReference>
<evidence type="ECO:0000256" key="9">
    <source>
        <dbReference type="ARBA" id="ARBA00022763"/>
    </source>
</evidence>
<keyword evidence="6" id="KW-0158">Chromosome</keyword>
<dbReference type="GO" id="GO:0006310">
    <property type="term" value="P:DNA recombination"/>
    <property type="evidence" value="ECO:0007669"/>
    <property type="project" value="UniProtKB-KW"/>
</dbReference>
<evidence type="ECO:0000256" key="5">
    <source>
        <dbReference type="ARBA" id="ARBA00012865"/>
    </source>
</evidence>
<evidence type="ECO:0000256" key="15">
    <source>
        <dbReference type="ARBA" id="ARBA00023242"/>
    </source>
</evidence>
<evidence type="ECO:0000256" key="4">
    <source>
        <dbReference type="ARBA" id="ARBA00010304"/>
    </source>
</evidence>
<comment type="catalytic activity">
    <reaction evidence="1">
        <text>a beta-lactam + H2O = a substituted beta-amino acid</text>
        <dbReference type="Rhea" id="RHEA:20401"/>
        <dbReference type="ChEBI" id="CHEBI:15377"/>
        <dbReference type="ChEBI" id="CHEBI:35627"/>
        <dbReference type="ChEBI" id="CHEBI:140347"/>
        <dbReference type="EC" id="3.5.2.6"/>
    </reaction>
</comment>
<keyword evidence="24" id="KW-1185">Reference proteome</keyword>
<comment type="caution">
    <text evidence="23">The sequence shown here is derived from an EMBL/GenBank/DDBJ whole genome shotgun (WGS) entry which is preliminary data.</text>
</comment>
<evidence type="ECO:0000256" key="17">
    <source>
        <dbReference type="ARBA" id="ARBA00039759"/>
    </source>
</evidence>
<reference evidence="23 24" key="1">
    <citation type="submission" date="2024-01" db="EMBL/GenBank/DDBJ databases">
        <title>The genomes of 5 underutilized Papilionoideae crops provide insights into root nodulation and disease resistance.</title>
        <authorList>
            <person name="Yuan L."/>
        </authorList>
    </citation>
    <scope>NUCLEOTIDE SEQUENCE [LARGE SCALE GENOMIC DNA]</scope>
    <source>
        <strain evidence="23">LY-2023</strain>
        <tissue evidence="23">Leaf</tissue>
    </source>
</reference>
<evidence type="ECO:0000256" key="1">
    <source>
        <dbReference type="ARBA" id="ARBA00001526"/>
    </source>
</evidence>
<dbReference type="PANTHER" id="PTHR23240">
    <property type="entry name" value="DNA CROSS-LINK REPAIR PROTEIN PSO2/SNM1-RELATED"/>
    <property type="match status" value="1"/>
</dbReference>
<evidence type="ECO:0000256" key="6">
    <source>
        <dbReference type="ARBA" id="ARBA00022454"/>
    </source>
</evidence>
<feature type="domain" description="DNA repair metallo-beta-lactamase" evidence="22">
    <location>
        <begin position="217"/>
        <end position="315"/>
    </location>
</feature>
<comment type="similarity">
    <text evidence="4">Belongs to the DNA repair metallo-beta-lactamase (DRMBL) family.</text>
</comment>
<comment type="subcellular location">
    <subcellularLocation>
        <location evidence="3">Chromosome</location>
        <location evidence="3">Telomere</location>
    </subcellularLocation>
    <subcellularLocation>
        <location evidence="2">Nucleus</location>
    </subcellularLocation>
</comment>
<dbReference type="GO" id="GO:0036297">
    <property type="term" value="P:interstrand cross-link repair"/>
    <property type="evidence" value="ECO:0007669"/>
    <property type="project" value="TreeGrafter"/>
</dbReference>
<evidence type="ECO:0000256" key="3">
    <source>
        <dbReference type="ARBA" id="ARBA00004574"/>
    </source>
</evidence>
<dbReference type="SUPFAM" id="SSF56281">
    <property type="entry name" value="Metallo-hydrolase/oxidoreductase"/>
    <property type="match status" value="1"/>
</dbReference>